<dbReference type="VEuPathDB" id="TrichDB:TVAG_289850"/>
<dbReference type="EMBL" id="DS114962">
    <property type="protein sequence ID" value="EAX85381.1"/>
    <property type="molecule type" value="Genomic_DNA"/>
</dbReference>
<evidence type="ECO:0000256" key="2">
    <source>
        <dbReference type="SAM" id="Phobius"/>
    </source>
</evidence>
<evidence type="ECO:0000313" key="4">
    <source>
        <dbReference type="Proteomes" id="UP000001542"/>
    </source>
</evidence>
<dbReference type="PANTHER" id="PTHR46155:SF1">
    <property type="entry name" value="BIFUNCTIONAL INHIBITOR_LIPID-TRANSFER PROTEIN_SEED STORAGE 2S ALBUMIN SUPERFAMILY PROTEIN"/>
    <property type="match status" value="1"/>
</dbReference>
<feature type="compositionally biased region" description="Basic and acidic residues" evidence="1">
    <location>
        <begin position="400"/>
        <end position="411"/>
    </location>
</feature>
<feature type="transmembrane region" description="Helical" evidence="2">
    <location>
        <begin position="441"/>
        <end position="464"/>
    </location>
</feature>
<dbReference type="VEuPathDB" id="TrichDB:TVAGG3_0196930"/>
<keyword evidence="2" id="KW-1133">Transmembrane helix</keyword>
<proteinExistence type="predicted"/>
<keyword evidence="2" id="KW-0812">Transmembrane</keyword>
<organism evidence="3 4">
    <name type="scientific">Trichomonas vaginalis (strain ATCC PRA-98 / G3)</name>
    <dbReference type="NCBI Taxonomy" id="412133"/>
    <lineage>
        <taxon>Eukaryota</taxon>
        <taxon>Metamonada</taxon>
        <taxon>Parabasalia</taxon>
        <taxon>Trichomonadida</taxon>
        <taxon>Trichomonadidae</taxon>
        <taxon>Trichomonas</taxon>
    </lineage>
</organism>
<protein>
    <recommendedName>
        <fullName evidence="5">Bap-like</fullName>
    </recommendedName>
</protein>
<dbReference type="PANTHER" id="PTHR46155">
    <property type="entry name" value="BIFUNCTIONAL INHIBITOR/LIPID-TRANSFER PROTEIN/SEED STORAGE 2S ALBUMIN SUPERFAMILY PROTEIN"/>
    <property type="match status" value="1"/>
</dbReference>
<sequence>MEVRSATVHDLCILTLKTVIGAGRITRPVVSFTSTFAESYTMNQEIEVSFEVTNIVANQKIAYYIESTNNQIIKDEFIATTTSKKITQKVTVRSSPEFNITIYCKRGNYEVSIPITKILNVPRSPSLHFDEKPKNSYTKNSRIAVKGRIIDVSTGLLAYKFDSTETKVLPKEYTVSNSYYFSELIDFPVNFQDGQHCITFYAVDKASNTYSKGDEFEFSFVNTHPPEIQNLKTSAETVIRGRTVKVTGQIKDEDPNSYSDISLSFGEFGPETTIIPNFETKITWTDFEYELTIPPDTPPGKYRISVSAKDTGRDQSEYYYCYVTVLIQPITPFQTAPKTAFETPFNTAFQTSHNTPYETPFSSAFQTAHDTPFVTVFATPFLTSQETPIKEVPPANGESPNEKSNLDDDSKNSSSVTPNSADEMPTLFQDDGSAKKKKSTILIVVICSVIAVIIIAILIAVFIYKRTHQDDSEEESSIEMAETVIQSVVNPNDGATLDNPLFTTTTVDDDEDIFAGDFEEGNTVHYFFIKEEDE</sequence>
<dbReference type="AlphaFoldDB" id="A2GBT6"/>
<reference evidence="3" key="1">
    <citation type="submission" date="2006-10" db="EMBL/GenBank/DDBJ databases">
        <authorList>
            <person name="Amadeo P."/>
            <person name="Zhao Q."/>
            <person name="Wortman J."/>
            <person name="Fraser-Liggett C."/>
            <person name="Carlton J."/>
        </authorList>
    </citation>
    <scope>NUCLEOTIDE SEQUENCE</scope>
    <source>
        <strain evidence="3">G3</strain>
    </source>
</reference>
<keyword evidence="2" id="KW-0472">Membrane</keyword>
<evidence type="ECO:0008006" key="5">
    <source>
        <dbReference type="Google" id="ProtNLM"/>
    </source>
</evidence>
<feature type="region of interest" description="Disordered" evidence="1">
    <location>
        <begin position="387"/>
        <end position="431"/>
    </location>
</feature>
<gene>
    <name evidence="3" type="ORF">TVAG_289850</name>
</gene>
<accession>A2GBT6</accession>
<dbReference type="InParanoid" id="A2GBT6"/>
<evidence type="ECO:0000256" key="1">
    <source>
        <dbReference type="SAM" id="MobiDB-lite"/>
    </source>
</evidence>
<evidence type="ECO:0000313" key="3">
    <source>
        <dbReference type="EMBL" id="EAX85381.1"/>
    </source>
</evidence>
<name>A2GBT6_TRIV3</name>
<dbReference type="RefSeq" id="XP_001298311.1">
    <property type="nucleotide sequence ID" value="XM_001298310.1"/>
</dbReference>
<dbReference type="KEGG" id="tva:4743020"/>
<dbReference type="Proteomes" id="UP000001542">
    <property type="component" value="Unassembled WGS sequence"/>
</dbReference>
<keyword evidence="4" id="KW-1185">Reference proteome</keyword>
<reference evidence="3" key="2">
    <citation type="journal article" date="2007" name="Science">
        <title>Draft genome sequence of the sexually transmitted pathogen Trichomonas vaginalis.</title>
        <authorList>
            <person name="Carlton J.M."/>
            <person name="Hirt R.P."/>
            <person name="Silva J.C."/>
            <person name="Delcher A.L."/>
            <person name="Schatz M."/>
            <person name="Zhao Q."/>
            <person name="Wortman J.R."/>
            <person name="Bidwell S.L."/>
            <person name="Alsmark U.C.M."/>
            <person name="Besteiro S."/>
            <person name="Sicheritz-Ponten T."/>
            <person name="Noel C.J."/>
            <person name="Dacks J.B."/>
            <person name="Foster P.G."/>
            <person name="Simillion C."/>
            <person name="Van de Peer Y."/>
            <person name="Miranda-Saavedra D."/>
            <person name="Barton G.J."/>
            <person name="Westrop G.D."/>
            <person name="Mueller S."/>
            <person name="Dessi D."/>
            <person name="Fiori P.L."/>
            <person name="Ren Q."/>
            <person name="Paulsen I."/>
            <person name="Zhang H."/>
            <person name="Bastida-Corcuera F.D."/>
            <person name="Simoes-Barbosa A."/>
            <person name="Brown M.T."/>
            <person name="Hayes R.D."/>
            <person name="Mukherjee M."/>
            <person name="Okumura C.Y."/>
            <person name="Schneider R."/>
            <person name="Smith A.J."/>
            <person name="Vanacova S."/>
            <person name="Villalvazo M."/>
            <person name="Haas B.J."/>
            <person name="Pertea M."/>
            <person name="Feldblyum T.V."/>
            <person name="Utterback T.R."/>
            <person name="Shu C.L."/>
            <person name="Osoegawa K."/>
            <person name="de Jong P.J."/>
            <person name="Hrdy I."/>
            <person name="Horvathova L."/>
            <person name="Zubacova Z."/>
            <person name="Dolezal P."/>
            <person name="Malik S.B."/>
            <person name="Logsdon J.M. Jr."/>
            <person name="Henze K."/>
            <person name="Gupta A."/>
            <person name="Wang C.C."/>
            <person name="Dunne R.L."/>
            <person name="Upcroft J.A."/>
            <person name="Upcroft P."/>
            <person name="White O."/>
            <person name="Salzberg S.L."/>
            <person name="Tang P."/>
            <person name="Chiu C.-H."/>
            <person name="Lee Y.-S."/>
            <person name="Embley T.M."/>
            <person name="Coombs G.H."/>
            <person name="Mottram J.C."/>
            <person name="Tachezy J."/>
            <person name="Fraser-Liggett C.M."/>
            <person name="Johnson P.J."/>
        </authorList>
    </citation>
    <scope>NUCLEOTIDE SEQUENCE [LARGE SCALE GENOMIC DNA]</scope>
    <source>
        <strain evidence="3">G3</strain>
    </source>
</reference>
<dbReference type="OrthoDB" id="418634at2759"/>